<protein>
    <submittedName>
        <fullName evidence="2">Glycosyl transferase family 2</fullName>
    </submittedName>
</protein>
<dbReference type="Proteomes" id="UP000002743">
    <property type="component" value="Chromosome"/>
</dbReference>
<dbReference type="EMBL" id="CP001674">
    <property type="protein sequence ID" value="ACT49376.1"/>
    <property type="molecule type" value="Genomic_DNA"/>
</dbReference>
<dbReference type="PANTHER" id="PTHR22916">
    <property type="entry name" value="GLYCOSYLTRANSFERASE"/>
    <property type="match status" value="1"/>
</dbReference>
<dbReference type="KEGG" id="mei:Msip34_0127"/>
<reference evidence="3" key="1">
    <citation type="submission" date="2009-07" db="EMBL/GenBank/DDBJ databases">
        <title>Complete sequence of chromosome of Methylovorus sp. SIP3-4.</title>
        <authorList>
            <person name="Lucas S."/>
            <person name="Copeland A."/>
            <person name="Lapidus A."/>
            <person name="Glavina del Rio T."/>
            <person name="Tice H."/>
            <person name="Bruce D."/>
            <person name="Goodwin L."/>
            <person name="Pitluck S."/>
            <person name="Clum A."/>
            <person name="Larimer F."/>
            <person name="Land M."/>
            <person name="Hauser L."/>
            <person name="Kyrpides N."/>
            <person name="Mikhailova N."/>
            <person name="Kayluzhnaya M."/>
            <person name="Chistoserdova L."/>
        </authorList>
    </citation>
    <scope>NUCLEOTIDE SEQUENCE [LARGE SCALE GENOMIC DNA]</scope>
    <source>
        <strain evidence="3">SIP3-4</strain>
    </source>
</reference>
<evidence type="ECO:0000313" key="2">
    <source>
        <dbReference type="EMBL" id="ACT49376.1"/>
    </source>
</evidence>
<gene>
    <name evidence="2" type="ordered locus">Msip34_0127</name>
</gene>
<dbReference type="PANTHER" id="PTHR22916:SF3">
    <property type="entry name" value="UDP-GLCNAC:BETAGAL BETA-1,3-N-ACETYLGLUCOSAMINYLTRANSFERASE-LIKE PROTEIN 1"/>
    <property type="match status" value="1"/>
</dbReference>
<proteinExistence type="predicted"/>
<accession>C6X8A6</accession>
<feature type="domain" description="Glycosyltransferase 2-like" evidence="1">
    <location>
        <begin position="4"/>
        <end position="132"/>
    </location>
</feature>
<dbReference type="GO" id="GO:0016758">
    <property type="term" value="F:hexosyltransferase activity"/>
    <property type="evidence" value="ECO:0007669"/>
    <property type="project" value="UniProtKB-ARBA"/>
</dbReference>
<dbReference type="AlphaFoldDB" id="C6X8A6"/>
<dbReference type="HOGENOM" id="CLU_025996_2_0_4"/>
<dbReference type="SUPFAM" id="SSF53448">
    <property type="entry name" value="Nucleotide-diphospho-sugar transferases"/>
    <property type="match status" value="1"/>
</dbReference>
<keyword evidence="2" id="KW-0808">Transferase</keyword>
<dbReference type="Pfam" id="PF00535">
    <property type="entry name" value="Glycos_transf_2"/>
    <property type="match status" value="1"/>
</dbReference>
<organism evidence="2 3">
    <name type="scientific">Methylovorus glucosotrophus (strain SIP3-4)</name>
    <dbReference type="NCBI Taxonomy" id="582744"/>
    <lineage>
        <taxon>Bacteria</taxon>
        <taxon>Pseudomonadati</taxon>
        <taxon>Pseudomonadota</taxon>
        <taxon>Betaproteobacteria</taxon>
        <taxon>Nitrosomonadales</taxon>
        <taxon>Methylophilaceae</taxon>
        <taxon>Methylovorus</taxon>
    </lineage>
</organism>
<sequence>MKISVAIATYQGSKYLREQLDSIAQQTVLPDEVIIYDDASSDDTANEAELYSQTSPFLINVFRQAKNVGFRENFDSALCACCGDLVFLCDQDDVWLPNKIESVLNVFQTHTSAVLVIHDLEFCDEQLRPIGQTKIKRMASGHNIYRDYVVGMATAIRGDFLRLCLPVPDVPGLAHDRWLHDCALAIKGKVVIEEPLALYRRHGANATADTVVNSALINNNWAYFSARFNEPSLLKKTPCPSYSPLISWLSKNRETLLAQEYIDEIALQNIITRENRKMDVIKARSQLLQRPRLLRITGIAKLFLSGGYSDFFTRKSAIKDLLRP</sequence>
<dbReference type="OrthoDB" id="433681at2"/>
<dbReference type="CDD" id="cd04196">
    <property type="entry name" value="GT_2_like_d"/>
    <property type="match status" value="1"/>
</dbReference>
<dbReference type="eggNOG" id="COG0463">
    <property type="taxonomic scope" value="Bacteria"/>
</dbReference>
<name>C6X8A6_METGS</name>
<dbReference type="InterPro" id="IPR001173">
    <property type="entry name" value="Glyco_trans_2-like"/>
</dbReference>
<dbReference type="CAZy" id="GT2">
    <property type="family name" value="Glycosyltransferase Family 2"/>
</dbReference>
<keyword evidence="3" id="KW-1185">Reference proteome</keyword>
<dbReference type="RefSeq" id="WP_015829152.1">
    <property type="nucleotide sequence ID" value="NC_012969.1"/>
</dbReference>
<dbReference type="STRING" id="582744.Msip34_0127"/>
<reference evidence="2 3" key="2">
    <citation type="journal article" date="2011" name="J. Bacteriol.">
        <title>Genomes of three methylotrophs from a single niche uncover genetic and metabolic divergence of Methylophilaceae.</title>
        <authorList>
            <person name="Lapidus A."/>
            <person name="Clum A."/>
            <person name="Labutti K."/>
            <person name="Kaluzhnaya M.G."/>
            <person name="Lim S."/>
            <person name="Beck D.A."/>
            <person name="Glavina Del Rio T."/>
            <person name="Nolan M."/>
            <person name="Mavromatis K."/>
            <person name="Huntemann M."/>
            <person name="Lucas S."/>
            <person name="Lidstrom M.E."/>
            <person name="Ivanova N."/>
            <person name="Chistoserdova L."/>
        </authorList>
    </citation>
    <scope>NUCLEOTIDE SEQUENCE [LARGE SCALE GENOMIC DNA]</scope>
    <source>
        <strain evidence="2 3">SIP3-4</strain>
    </source>
</reference>
<evidence type="ECO:0000259" key="1">
    <source>
        <dbReference type="Pfam" id="PF00535"/>
    </source>
</evidence>
<evidence type="ECO:0000313" key="3">
    <source>
        <dbReference type="Proteomes" id="UP000002743"/>
    </source>
</evidence>
<dbReference type="Gene3D" id="3.90.550.10">
    <property type="entry name" value="Spore Coat Polysaccharide Biosynthesis Protein SpsA, Chain A"/>
    <property type="match status" value="1"/>
</dbReference>
<dbReference type="InterPro" id="IPR029044">
    <property type="entry name" value="Nucleotide-diphossugar_trans"/>
</dbReference>